<dbReference type="RefSeq" id="WP_169654966.1">
    <property type="nucleotide sequence ID" value="NZ_JABANE010000006.1"/>
</dbReference>
<organism evidence="1 2">
    <name type="scientific">Flammeovirga aprica JL-4</name>
    <dbReference type="NCBI Taxonomy" id="694437"/>
    <lineage>
        <taxon>Bacteria</taxon>
        <taxon>Pseudomonadati</taxon>
        <taxon>Bacteroidota</taxon>
        <taxon>Cytophagia</taxon>
        <taxon>Cytophagales</taxon>
        <taxon>Flammeovirgaceae</taxon>
        <taxon>Flammeovirga</taxon>
    </lineage>
</organism>
<comment type="caution">
    <text evidence="1">The sequence shown here is derived from an EMBL/GenBank/DDBJ whole genome shotgun (WGS) entry which is preliminary data.</text>
</comment>
<dbReference type="Proteomes" id="UP000576082">
    <property type="component" value="Unassembled WGS sequence"/>
</dbReference>
<evidence type="ECO:0008006" key="3">
    <source>
        <dbReference type="Google" id="ProtNLM"/>
    </source>
</evidence>
<dbReference type="AlphaFoldDB" id="A0A7X9RT99"/>
<keyword evidence="2" id="KW-1185">Reference proteome</keyword>
<evidence type="ECO:0000313" key="1">
    <source>
        <dbReference type="EMBL" id="NME66977.1"/>
    </source>
</evidence>
<protein>
    <recommendedName>
        <fullName evidence="3">Membrane bound FAD containing D-sorbitol dehydrogenase</fullName>
    </recommendedName>
</protein>
<dbReference type="EMBL" id="JABANE010000006">
    <property type="protein sequence ID" value="NME66977.1"/>
    <property type="molecule type" value="Genomic_DNA"/>
</dbReference>
<reference evidence="1 2" key="1">
    <citation type="submission" date="2020-04" db="EMBL/GenBank/DDBJ databases">
        <title>Flammeovirga sp. SR4, a novel species isolated from seawater.</title>
        <authorList>
            <person name="Wang X."/>
        </authorList>
    </citation>
    <scope>NUCLEOTIDE SEQUENCE [LARGE SCALE GENOMIC DNA]</scope>
    <source>
        <strain evidence="1 2">ATCC 23126</strain>
    </source>
</reference>
<accession>A0A7X9RT99</accession>
<sequence length="160" mass="18075">MNAKTLEIQQFLQLSVKLTAFSEFQLQGTGQLEEYYDAVYQIIGEKNMIQLLTTFDKIQDDTGSDEVAFDKQFRAKVLSDEKLGPITRSLIKLWFVGTWYQLPKSWNDTFGLLENDKTYVISPSAYKEGLLWPTIGSHPMGAKAPGYGTWSAPPEIPAID</sequence>
<proteinExistence type="predicted"/>
<evidence type="ECO:0000313" key="2">
    <source>
        <dbReference type="Proteomes" id="UP000576082"/>
    </source>
</evidence>
<name>A0A7X9RT99_9BACT</name>
<gene>
    <name evidence="1" type="ORF">HHU12_03270</name>
</gene>